<evidence type="ECO:0000313" key="2">
    <source>
        <dbReference type="Proteomes" id="UP000248536"/>
    </source>
</evidence>
<organism evidence="1 2">
    <name type="scientific">Flagellimonas maritima</name>
    <dbReference type="NCBI Taxonomy" id="1383885"/>
    <lineage>
        <taxon>Bacteria</taxon>
        <taxon>Pseudomonadati</taxon>
        <taxon>Bacteroidota</taxon>
        <taxon>Flavobacteriia</taxon>
        <taxon>Flavobacteriales</taxon>
        <taxon>Flavobacteriaceae</taxon>
        <taxon>Flagellimonas</taxon>
    </lineage>
</organism>
<protein>
    <submittedName>
        <fullName evidence="1">Uncharacterized protein</fullName>
    </submittedName>
</protein>
<name>A0A2Z4LNH9_9FLAO</name>
<sequence length="99" mass="11627">MNDKIPALIPSFLTYEKDTLDYSIFQLNLYLNGFGEVDKPYRIDYNTLLLSYHLWKGKNLDEFCQKQTLSYFLLNPINDSAEAREAFCIEIREFLSKAS</sequence>
<keyword evidence="2" id="KW-1185">Reference proteome</keyword>
<proteinExistence type="predicted"/>
<dbReference type="OrthoDB" id="1445097at2"/>
<dbReference type="EMBL" id="CP030104">
    <property type="protein sequence ID" value="AWX43289.1"/>
    <property type="molecule type" value="Genomic_DNA"/>
</dbReference>
<dbReference type="RefSeq" id="WP_112376880.1">
    <property type="nucleotide sequence ID" value="NZ_CP030104.1"/>
</dbReference>
<dbReference type="Proteomes" id="UP000248536">
    <property type="component" value="Chromosome"/>
</dbReference>
<reference evidence="1 2" key="1">
    <citation type="submission" date="2018-06" db="EMBL/GenBank/DDBJ databases">
        <title>Spongiibacterium sp. HME9304 Genome sequencing and assembly.</title>
        <authorList>
            <person name="Kang H."/>
            <person name="Kim H."/>
            <person name="Joh K."/>
        </authorList>
    </citation>
    <scope>NUCLEOTIDE SEQUENCE [LARGE SCALE GENOMIC DNA]</scope>
    <source>
        <strain evidence="1 2">HME9304</strain>
    </source>
</reference>
<evidence type="ECO:0000313" key="1">
    <source>
        <dbReference type="EMBL" id="AWX43289.1"/>
    </source>
</evidence>
<gene>
    <name evidence="1" type="ORF">HME9304_00277</name>
</gene>
<accession>A0A2Z4LNH9</accession>
<dbReference type="KEGG" id="spon:HME9304_00277"/>
<dbReference type="AlphaFoldDB" id="A0A2Z4LNH9"/>